<dbReference type="AlphaFoldDB" id="A0A927H5K9"/>
<reference evidence="2" key="1">
    <citation type="submission" date="2020-09" db="EMBL/GenBank/DDBJ databases">
        <title>A novel bacterium of genus Paenibacillus, isolated from South China Sea.</title>
        <authorList>
            <person name="Huang H."/>
            <person name="Mo K."/>
            <person name="Hu Y."/>
        </authorList>
    </citation>
    <scope>NUCLEOTIDE SEQUENCE</scope>
    <source>
        <strain evidence="2">IB182493</strain>
    </source>
</reference>
<keyword evidence="3" id="KW-1185">Reference proteome</keyword>
<gene>
    <name evidence="2" type="ORF">IDH41_03675</name>
</gene>
<dbReference type="SUPFAM" id="SSF55811">
    <property type="entry name" value="Nudix"/>
    <property type="match status" value="1"/>
</dbReference>
<dbReference type="RefSeq" id="WP_190858391.1">
    <property type="nucleotide sequence ID" value="NZ_JACXIY010000003.1"/>
</dbReference>
<sequence length="166" mass="19194">MMLRQMAVAWIRRDGCYAMIKKKRSKLADFEFWAALGGHMEPHEIGNPREACLREIYEESGLRESDLHELALRYVLIRRKDREIRIQYVFFGSTDKAALTESDEGELHWVDEDKIGELKTSAIVKEMYMHYRNHADAEHAFVGTITGTADGKPMMQWAVLTDPGVF</sequence>
<organism evidence="2 3">
    <name type="scientific">Paenibacillus arenilitoris</name>
    <dbReference type="NCBI Taxonomy" id="2772299"/>
    <lineage>
        <taxon>Bacteria</taxon>
        <taxon>Bacillati</taxon>
        <taxon>Bacillota</taxon>
        <taxon>Bacilli</taxon>
        <taxon>Bacillales</taxon>
        <taxon>Paenibacillaceae</taxon>
        <taxon>Paenibacillus</taxon>
    </lineage>
</organism>
<dbReference type="Gene3D" id="3.90.79.10">
    <property type="entry name" value="Nucleoside Triphosphate Pyrophosphohydrolase"/>
    <property type="match status" value="1"/>
</dbReference>
<dbReference type="EMBL" id="JACXIY010000003">
    <property type="protein sequence ID" value="MBD2867664.1"/>
    <property type="molecule type" value="Genomic_DNA"/>
</dbReference>
<dbReference type="PROSITE" id="PS51462">
    <property type="entry name" value="NUDIX"/>
    <property type="match status" value="1"/>
</dbReference>
<proteinExistence type="predicted"/>
<dbReference type="Pfam" id="PF00293">
    <property type="entry name" value="NUDIX"/>
    <property type="match status" value="1"/>
</dbReference>
<evidence type="ECO:0000313" key="2">
    <source>
        <dbReference type="EMBL" id="MBD2867664.1"/>
    </source>
</evidence>
<evidence type="ECO:0000313" key="3">
    <source>
        <dbReference type="Proteomes" id="UP000632125"/>
    </source>
</evidence>
<evidence type="ECO:0000259" key="1">
    <source>
        <dbReference type="PROSITE" id="PS51462"/>
    </source>
</evidence>
<name>A0A927H5K9_9BACL</name>
<comment type="caution">
    <text evidence="2">The sequence shown here is derived from an EMBL/GenBank/DDBJ whole genome shotgun (WGS) entry which is preliminary data.</text>
</comment>
<accession>A0A927H5K9</accession>
<dbReference type="InterPro" id="IPR015797">
    <property type="entry name" value="NUDIX_hydrolase-like_dom_sf"/>
</dbReference>
<protein>
    <submittedName>
        <fullName evidence="2">NUDIX domain-containing protein</fullName>
    </submittedName>
</protein>
<dbReference type="Proteomes" id="UP000632125">
    <property type="component" value="Unassembled WGS sequence"/>
</dbReference>
<feature type="domain" description="Nudix hydrolase" evidence="1">
    <location>
        <begin position="2"/>
        <end position="133"/>
    </location>
</feature>
<dbReference type="InterPro" id="IPR000086">
    <property type="entry name" value="NUDIX_hydrolase_dom"/>
</dbReference>